<dbReference type="PROSITE" id="PS01122">
    <property type="entry name" value="CASPASE_CYS"/>
    <property type="match status" value="1"/>
</dbReference>
<dbReference type="PROSITE" id="PS50208">
    <property type="entry name" value="CASPASE_P20"/>
    <property type="match status" value="1"/>
</dbReference>
<dbReference type="FunFam" id="3.40.50.1460:FF:000001">
    <property type="entry name" value="Caspase-3 preproprotein"/>
    <property type="match status" value="1"/>
</dbReference>
<dbReference type="SUPFAM" id="SSF52129">
    <property type="entry name" value="Caspase-like"/>
    <property type="match status" value="1"/>
</dbReference>
<keyword evidence="5" id="KW-0788">Thiol protease</keyword>
<keyword evidence="10" id="KW-1185">Reference proteome</keyword>
<keyword evidence="3" id="KW-0053">Apoptosis</keyword>
<dbReference type="PROSITE" id="PS50207">
    <property type="entry name" value="CASPASE_P10"/>
    <property type="match status" value="1"/>
</dbReference>
<evidence type="ECO:0000256" key="8">
    <source>
        <dbReference type="SAM" id="MobiDB-lite"/>
    </source>
</evidence>
<comment type="similarity">
    <text evidence="1 7">Belongs to the peptidase C14A family.</text>
</comment>
<dbReference type="CDD" id="cd00032">
    <property type="entry name" value="CASc"/>
    <property type="match status" value="1"/>
</dbReference>
<dbReference type="PANTHER" id="PTHR10454:SF232">
    <property type="entry name" value="AT03047P-RELATED"/>
    <property type="match status" value="1"/>
</dbReference>
<dbReference type="SMART" id="SM00115">
    <property type="entry name" value="CASc"/>
    <property type="match status" value="1"/>
</dbReference>
<dbReference type="AlphaFoldDB" id="A0A8J1U6Y1"/>
<dbReference type="GO" id="GO:0006915">
    <property type="term" value="P:apoptotic process"/>
    <property type="evidence" value="ECO:0007669"/>
    <property type="project" value="UniProtKB-KW"/>
</dbReference>
<organism evidence="9 10">
    <name type="scientific">Owenia fusiformis</name>
    <name type="common">Polychaete worm</name>
    <dbReference type="NCBI Taxonomy" id="6347"/>
    <lineage>
        <taxon>Eukaryota</taxon>
        <taxon>Metazoa</taxon>
        <taxon>Spiralia</taxon>
        <taxon>Lophotrochozoa</taxon>
        <taxon>Annelida</taxon>
        <taxon>Polychaeta</taxon>
        <taxon>Sedentaria</taxon>
        <taxon>Canalipalpata</taxon>
        <taxon>Sabellida</taxon>
        <taxon>Oweniida</taxon>
        <taxon>Oweniidae</taxon>
        <taxon>Owenia</taxon>
    </lineage>
</organism>
<evidence type="ECO:0000256" key="1">
    <source>
        <dbReference type="ARBA" id="ARBA00010134"/>
    </source>
</evidence>
<dbReference type="Gene3D" id="3.40.50.1460">
    <property type="match status" value="1"/>
</dbReference>
<dbReference type="GO" id="GO:0043525">
    <property type="term" value="P:positive regulation of neuron apoptotic process"/>
    <property type="evidence" value="ECO:0007669"/>
    <property type="project" value="TreeGrafter"/>
</dbReference>
<dbReference type="InterPro" id="IPR002398">
    <property type="entry name" value="Pept_C14"/>
</dbReference>
<dbReference type="Pfam" id="PF00656">
    <property type="entry name" value="Peptidase_C14"/>
    <property type="match status" value="1"/>
</dbReference>
<dbReference type="InterPro" id="IPR016129">
    <property type="entry name" value="Caspase_his_AS"/>
</dbReference>
<comment type="caution">
    <text evidence="9">The sequence shown here is derived from an EMBL/GenBank/DDBJ whole genome shotgun (WGS) entry which is preliminary data.</text>
</comment>
<dbReference type="GO" id="GO:0006508">
    <property type="term" value="P:proteolysis"/>
    <property type="evidence" value="ECO:0007669"/>
    <property type="project" value="UniProtKB-KW"/>
</dbReference>
<reference evidence="9" key="1">
    <citation type="submission" date="2022-03" db="EMBL/GenBank/DDBJ databases">
        <authorList>
            <person name="Martin C."/>
        </authorList>
    </citation>
    <scope>NUCLEOTIDE SEQUENCE</scope>
</reference>
<keyword evidence="6" id="KW-0865">Zymogen</keyword>
<dbReference type="EMBL" id="CAIIXF020000009">
    <property type="protein sequence ID" value="CAH1795558.1"/>
    <property type="molecule type" value="Genomic_DNA"/>
</dbReference>
<dbReference type="PANTHER" id="PTHR10454">
    <property type="entry name" value="CASPASE"/>
    <property type="match status" value="1"/>
</dbReference>
<accession>A0A8J1U6Y1</accession>
<keyword evidence="4" id="KW-0378">Hydrolase</keyword>
<feature type="region of interest" description="Disordered" evidence="8">
    <location>
        <begin position="1"/>
        <end position="48"/>
    </location>
</feature>
<evidence type="ECO:0000256" key="2">
    <source>
        <dbReference type="ARBA" id="ARBA00022670"/>
    </source>
</evidence>
<evidence type="ECO:0000256" key="7">
    <source>
        <dbReference type="RuleBase" id="RU003971"/>
    </source>
</evidence>
<dbReference type="InterPro" id="IPR015917">
    <property type="entry name" value="Pept_C14A"/>
</dbReference>
<dbReference type="InterPro" id="IPR001309">
    <property type="entry name" value="Pept_C14_p20"/>
</dbReference>
<dbReference type="InterPro" id="IPR011600">
    <property type="entry name" value="Pept_C14_caspase"/>
</dbReference>
<evidence type="ECO:0000313" key="9">
    <source>
        <dbReference type="EMBL" id="CAH1795558.1"/>
    </source>
</evidence>
<gene>
    <name evidence="9" type="ORF">OFUS_LOCUS20082</name>
</gene>
<dbReference type="PROSITE" id="PS01121">
    <property type="entry name" value="CASPASE_HIS"/>
    <property type="match status" value="1"/>
</dbReference>
<keyword evidence="2" id="KW-0645">Protease</keyword>
<sequence>MDERDSKPNSQDQNNTDALTQQVGQVNMGDTIDGRNGGSDERYNTSHPRRGVAIIINQRDFDPDTGMGARMGTDRDADALEVRFYALGFEVVRYNSITATLMVSVLNKAGKMNHSDADCFACVILSHGEEGVVYGTDGVVPIEKLTEPFKGNKCESLRGKPKMFFIQACRGQKFDEGVETTDDDGEGLDETDANTVHRIPAEADFLMAYSVVPGYFSWRNSTRGSWFIQALCSVLEKYGENPDYDILRIMTRVNRMVAYDFESRAAREFMNRKKQIPSIVSMLTKEMYFTPRTG</sequence>
<feature type="compositionally biased region" description="Polar residues" evidence="8">
    <location>
        <begin position="8"/>
        <end position="25"/>
    </location>
</feature>
<evidence type="ECO:0000256" key="4">
    <source>
        <dbReference type="ARBA" id="ARBA00022801"/>
    </source>
</evidence>
<name>A0A8J1U6Y1_OWEFU</name>
<evidence type="ECO:0000313" key="10">
    <source>
        <dbReference type="Proteomes" id="UP000749559"/>
    </source>
</evidence>
<dbReference type="InterPro" id="IPR029030">
    <property type="entry name" value="Caspase-like_dom_sf"/>
</dbReference>
<dbReference type="InterPro" id="IPR002138">
    <property type="entry name" value="Pept_C14_p10"/>
</dbReference>
<evidence type="ECO:0000256" key="3">
    <source>
        <dbReference type="ARBA" id="ARBA00022703"/>
    </source>
</evidence>
<dbReference type="Proteomes" id="UP000749559">
    <property type="component" value="Unassembled WGS sequence"/>
</dbReference>
<dbReference type="GO" id="GO:0005737">
    <property type="term" value="C:cytoplasm"/>
    <property type="evidence" value="ECO:0007669"/>
    <property type="project" value="TreeGrafter"/>
</dbReference>
<evidence type="ECO:0000256" key="6">
    <source>
        <dbReference type="ARBA" id="ARBA00023145"/>
    </source>
</evidence>
<proteinExistence type="inferred from homology"/>
<protein>
    <submittedName>
        <fullName evidence="9">Uncharacterized protein</fullName>
    </submittedName>
</protein>
<dbReference type="GO" id="GO:0004197">
    <property type="term" value="F:cysteine-type endopeptidase activity"/>
    <property type="evidence" value="ECO:0007669"/>
    <property type="project" value="InterPro"/>
</dbReference>
<dbReference type="InterPro" id="IPR033139">
    <property type="entry name" value="Caspase_cys_AS"/>
</dbReference>
<dbReference type="PRINTS" id="PR00376">
    <property type="entry name" value="IL1BCENZYME"/>
</dbReference>
<dbReference type="OrthoDB" id="6116485at2759"/>
<evidence type="ECO:0000256" key="5">
    <source>
        <dbReference type="ARBA" id="ARBA00022807"/>
    </source>
</evidence>